<keyword evidence="5" id="KW-1185">Reference proteome</keyword>
<keyword evidence="3" id="KW-0539">Nucleus</keyword>
<organism evidence="4 5">
    <name type="scientific">Arabidopsis thaliana x Arabidopsis arenosa</name>
    <dbReference type="NCBI Taxonomy" id="1240361"/>
    <lineage>
        <taxon>Eukaryota</taxon>
        <taxon>Viridiplantae</taxon>
        <taxon>Streptophyta</taxon>
        <taxon>Embryophyta</taxon>
        <taxon>Tracheophyta</taxon>
        <taxon>Spermatophyta</taxon>
        <taxon>Magnoliopsida</taxon>
        <taxon>eudicotyledons</taxon>
        <taxon>Gunneridae</taxon>
        <taxon>Pentapetalae</taxon>
        <taxon>rosids</taxon>
        <taxon>malvids</taxon>
        <taxon>Brassicales</taxon>
        <taxon>Brassicaceae</taxon>
        <taxon>Camelineae</taxon>
        <taxon>Arabidopsis</taxon>
    </lineage>
</organism>
<evidence type="ECO:0000256" key="3">
    <source>
        <dbReference type="ARBA" id="ARBA00023242"/>
    </source>
</evidence>
<reference evidence="4 5" key="1">
    <citation type="submission" date="2020-12" db="EMBL/GenBank/DDBJ databases">
        <title>Concerted genomic and epigenomic changes stabilize Arabidopsis allopolyploids.</title>
        <authorList>
            <person name="Chen Z."/>
        </authorList>
    </citation>
    <scope>NUCLEOTIDE SEQUENCE [LARGE SCALE GENOMIC DNA]</scope>
    <source>
        <strain evidence="4">Allo738</strain>
        <tissue evidence="4">Leaf</tissue>
    </source>
</reference>
<evidence type="ECO:0000256" key="1">
    <source>
        <dbReference type="ARBA" id="ARBA00004123"/>
    </source>
</evidence>
<sequence>MKGGINILHNLNNRERQIMDIEASFEACKSQPIHSTNKNVQPVEVYHCWHFVKDLLWCLDKGLAPRWL</sequence>
<dbReference type="PANTHER" id="PTHR23188:SF12">
    <property type="entry name" value="RNA POLYMERASE II-ASSOCIATED FACTOR 1 HOMOLOG"/>
    <property type="match status" value="1"/>
</dbReference>
<evidence type="ECO:0000313" key="4">
    <source>
        <dbReference type="EMBL" id="KAG7551032.1"/>
    </source>
</evidence>
<dbReference type="EMBL" id="JAEFBK010000011">
    <property type="protein sequence ID" value="KAG7551032.1"/>
    <property type="molecule type" value="Genomic_DNA"/>
</dbReference>
<evidence type="ECO:0000256" key="2">
    <source>
        <dbReference type="ARBA" id="ARBA00007560"/>
    </source>
</evidence>
<protein>
    <submittedName>
        <fullName evidence="4">Uncharacterized protein</fullName>
    </submittedName>
</protein>
<comment type="caution">
    <text evidence="4">The sequence shown here is derived from an EMBL/GenBank/DDBJ whole genome shotgun (WGS) entry which is preliminary data.</text>
</comment>
<dbReference type="Proteomes" id="UP000694240">
    <property type="component" value="Chromosome 11"/>
</dbReference>
<comment type="subcellular location">
    <subcellularLocation>
        <location evidence="1">Nucleus</location>
    </subcellularLocation>
</comment>
<gene>
    <name evidence="4" type="ORF">ISN45_Aa06g017510</name>
</gene>
<dbReference type="GO" id="GO:0016593">
    <property type="term" value="C:Cdc73/Paf1 complex"/>
    <property type="evidence" value="ECO:0007669"/>
    <property type="project" value="InterPro"/>
</dbReference>
<accession>A0A8T1YY85</accession>
<dbReference type="GO" id="GO:0006368">
    <property type="term" value="P:transcription elongation by RNA polymerase II"/>
    <property type="evidence" value="ECO:0007669"/>
    <property type="project" value="InterPro"/>
</dbReference>
<evidence type="ECO:0000313" key="5">
    <source>
        <dbReference type="Proteomes" id="UP000694240"/>
    </source>
</evidence>
<name>A0A8T1YY85_9BRAS</name>
<comment type="similarity">
    <text evidence="2">Belongs to the PAF1 family.</text>
</comment>
<proteinExistence type="inferred from homology"/>
<dbReference type="GO" id="GO:0003682">
    <property type="term" value="F:chromatin binding"/>
    <property type="evidence" value="ECO:0007669"/>
    <property type="project" value="TreeGrafter"/>
</dbReference>
<dbReference type="InterPro" id="IPR007133">
    <property type="entry name" value="RNA_pol_II-assoc_Paf1"/>
</dbReference>
<dbReference type="GO" id="GO:0000993">
    <property type="term" value="F:RNA polymerase II complex binding"/>
    <property type="evidence" value="ECO:0007669"/>
    <property type="project" value="TreeGrafter"/>
</dbReference>
<dbReference type="AlphaFoldDB" id="A0A8T1YY85"/>
<dbReference type="EMBL" id="JAEFBK010000011">
    <property type="protein sequence ID" value="KAG7551028.1"/>
    <property type="molecule type" value="Genomic_DNA"/>
</dbReference>
<dbReference type="PANTHER" id="PTHR23188">
    <property type="entry name" value="RNA POLYMERASE II-ASSOCIATED FACTOR 1 HOMOLOG"/>
    <property type="match status" value="1"/>
</dbReference>